<evidence type="ECO:0000313" key="4">
    <source>
        <dbReference type="Proteomes" id="UP000050509"/>
    </source>
</evidence>
<dbReference type="SUPFAM" id="SSF81606">
    <property type="entry name" value="PP2C-like"/>
    <property type="match status" value="1"/>
</dbReference>
<comment type="caution">
    <text evidence="3">The sequence shown here is derived from an EMBL/GenBank/DDBJ whole genome shotgun (WGS) entry which is preliminary data.</text>
</comment>
<dbReference type="Gene3D" id="3.60.40.10">
    <property type="entry name" value="PPM-type phosphatase domain"/>
    <property type="match status" value="1"/>
</dbReference>
<dbReference type="GO" id="GO:0016791">
    <property type="term" value="F:phosphatase activity"/>
    <property type="evidence" value="ECO:0007669"/>
    <property type="project" value="TreeGrafter"/>
</dbReference>
<reference evidence="3 4" key="1">
    <citation type="submission" date="2015-09" db="EMBL/GenBank/DDBJ databases">
        <title>Draft genome sequence of Kouleothrix aurantiaca JCM 19913.</title>
        <authorList>
            <person name="Hemp J."/>
        </authorList>
    </citation>
    <scope>NUCLEOTIDE SEQUENCE [LARGE SCALE GENOMIC DNA]</scope>
    <source>
        <strain evidence="3 4">COM-B</strain>
    </source>
</reference>
<feature type="domain" description="PPM-type phosphatase" evidence="2">
    <location>
        <begin position="6"/>
        <end position="221"/>
    </location>
</feature>
<dbReference type="InterPro" id="IPR052016">
    <property type="entry name" value="Bact_Sigma-Reg"/>
</dbReference>
<dbReference type="Pfam" id="PF07228">
    <property type="entry name" value="SpoIIE"/>
    <property type="match status" value="1"/>
</dbReference>
<keyword evidence="4" id="KW-1185">Reference proteome</keyword>
<keyword evidence="1" id="KW-0378">Hydrolase</keyword>
<accession>A0A0P9H9T9</accession>
<dbReference type="PROSITE" id="PS51746">
    <property type="entry name" value="PPM_2"/>
    <property type="match status" value="1"/>
</dbReference>
<proteinExistence type="predicted"/>
<dbReference type="EMBL" id="LJCR01001127">
    <property type="protein sequence ID" value="KPV50984.1"/>
    <property type="molecule type" value="Genomic_DNA"/>
</dbReference>
<dbReference type="SMART" id="SM00331">
    <property type="entry name" value="PP2C_SIG"/>
    <property type="match status" value="1"/>
</dbReference>
<feature type="non-terminal residue" evidence="3">
    <location>
        <position position="1"/>
    </location>
</feature>
<evidence type="ECO:0000259" key="2">
    <source>
        <dbReference type="PROSITE" id="PS51746"/>
    </source>
</evidence>
<sequence>FPQLPDFSFSACNKPAREVGGDLYDVFWRDDEHIGIVIADVSGKSMPAALYMALTRSLLLAEARREPSPRAVLLSVNQLLRELGDPQMFVTVFYGVIDRATRVLTFARAGHDYPMLLRNGTATLLEGRGLVLGAFDQREIPLEDVTVQLEPGDQLALYTDGLTDVFGPDGQRFEVERLEKVFLRHAGGSADTLCDSTFDDLAAFQGDAEQFDDMTLLVVGVG</sequence>
<dbReference type="PANTHER" id="PTHR43156:SF2">
    <property type="entry name" value="STAGE II SPORULATION PROTEIN E"/>
    <property type="match status" value="1"/>
</dbReference>
<gene>
    <name evidence="3" type="ORF">SE17_23815</name>
</gene>
<dbReference type="InterPro" id="IPR001932">
    <property type="entry name" value="PPM-type_phosphatase-like_dom"/>
</dbReference>
<protein>
    <recommendedName>
        <fullName evidence="2">PPM-type phosphatase domain-containing protein</fullName>
    </recommendedName>
</protein>
<dbReference type="AlphaFoldDB" id="A0A0P9H9T9"/>
<dbReference type="PANTHER" id="PTHR43156">
    <property type="entry name" value="STAGE II SPORULATION PROTEIN E-RELATED"/>
    <property type="match status" value="1"/>
</dbReference>
<evidence type="ECO:0000313" key="3">
    <source>
        <dbReference type="EMBL" id="KPV50984.1"/>
    </source>
</evidence>
<name>A0A0P9H9T9_9CHLR</name>
<organism evidence="3 4">
    <name type="scientific">Kouleothrix aurantiaca</name>
    <dbReference type="NCBI Taxonomy" id="186479"/>
    <lineage>
        <taxon>Bacteria</taxon>
        <taxon>Bacillati</taxon>
        <taxon>Chloroflexota</taxon>
        <taxon>Chloroflexia</taxon>
        <taxon>Chloroflexales</taxon>
        <taxon>Roseiflexineae</taxon>
        <taxon>Roseiflexaceae</taxon>
        <taxon>Kouleothrix</taxon>
    </lineage>
</organism>
<evidence type="ECO:0000256" key="1">
    <source>
        <dbReference type="ARBA" id="ARBA00022801"/>
    </source>
</evidence>
<dbReference type="Proteomes" id="UP000050509">
    <property type="component" value="Unassembled WGS sequence"/>
</dbReference>
<dbReference type="InterPro" id="IPR036457">
    <property type="entry name" value="PPM-type-like_dom_sf"/>
</dbReference>